<dbReference type="PROSITE" id="PS51832">
    <property type="entry name" value="HD_GYP"/>
    <property type="match status" value="1"/>
</dbReference>
<dbReference type="PANTHER" id="PTHR43155">
    <property type="entry name" value="CYCLIC DI-GMP PHOSPHODIESTERASE PA4108-RELATED"/>
    <property type="match status" value="1"/>
</dbReference>
<reference evidence="2 3" key="1">
    <citation type="journal article" date="2015" name="Stand. Genomic Sci.">
        <title>Complete genome sequence and description of Salinispira pacifica gen. nov., sp. nov., a novel spirochaete isolated form a hypersaline microbial mat.</title>
        <authorList>
            <person name="Ben Hania W."/>
            <person name="Joseph M."/>
            <person name="Schumann P."/>
            <person name="Bunk B."/>
            <person name="Fiebig A."/>
            <person name="Sproer C."/>
            <person name="Klenk H.P."/>
            <person name="Fardeau M.L."/>
            <person name="Spring S."/>
        </authorList>
    </citation>
    <scope>NUCLEOTIDE SEQUENCE [LARGE SCALE GENOMIC DNA]</scope>
    <source>
        <strain evidence="2 3">L21-RPul-D2</strain>
    </source>
</reference>
<dbReference type="KEGG" id="slr:L21SP2_1747"/>
<dbReference type="EMBL" id="CP006939">
    <property type="protein sequence ID" value="AHC15126.1"/>
    <property type="molecule type" value="Genomic_DNA"/>
</dbReference>
<dbReference type="PATRIC" id="fig|1307761.3.peg.1741"/>
<dbReference type="eggNOG" id="COG2206">
    <property type="taxonomic scope" value="Bacteria"/>
</dbReference>
<dbReference type="STRING" id="1307761.L21SP2_1747"/>
<dbReference type="AlphaFoldDB" id="V5WIY4"/>
<keyword evidence="3" id="KW-1185">Reference proteome</keyword>
<dbReference type="Pfam" id="PF13487">
    <property type="entry name" value="HD_5"/>
    <property type="match status" value="1"/>
</dbReference>
<dbReference type="Gene3D" id="1.10.3210.10">
    <property type="entry name" value="Hypothetical protein af1432"/>
    <property type="match status" value="1"/>
</dbReference>
<feature type="domain" description="HD-GYP" evidence="1">
    <location>
        <begin position="122"/>
        <end position="318"/>
    </location>
</feature>
<dbReference type="Proteomes" id="UP000018680">
    <property type="component" value="Chromosome"/>
</dbReference>
<dbReference type="HOGENOM" id="CLU_000445_92_1_12"/>
<dbReference type="PANTHER" id="PTHR43155:SF2">
    <property type="entry name" value="CYCLIC DI-GMP PHOSPHODIESTERASE PA4108"/>
    <property type="match status" value="1"/>
</dbReference>
<proteinExistence type="predicted"/>
<dbReference type="InterPro" id="IPR037522">
    <property type="entry name" value="HD_GYP_dom"/>
</dbReference>
<evidence type="ECO:0000313" key="3">
    <source>
        <dbReference type="Proteomes" id="UP000018680"/>
    </source>
</evidence>
<organism evidence="2 3">
    <name type="scientific">Salinispira pacifica</name>
    <dbReference type="NCBI Taxonomy" id="1307761"/>
    <lineage>
        <taxon>Bacteria</taxon>
        <taxon>Pseudomonadati</taxon>
        <taxon>Spirochaetota</taxon>
        <taxon>Spirochaetia</taxon>
        <taxon>Spirochaetales</taxon>
        <taxon>Spirochaetaceae</taxon>
        <taxon>Salinispira</taxon>
    </lineage>
</organism>
<accession>V5WIY4</accession>
<protein>
    <submittedName>
        <fullName evidence="2">Response regulator/sensory box/HDIG domain protein</fullName>
    </submittedName>
</protein>
<dbReference type="SUPFAM" id="SSF109604">
    <property type="entry name" value="HD-domain/PDEase-like"/>
    <property type="match status" value="1"/>
</dbReference>
<evidence type="ECO:0000259" key="1">
    <source>
        <dbReference type="PROSITE" id="PS51832"/>
    </source>
</evidence>
<evidence type="ECO:0000313" key="2">
    <source>
        <dbReference type="EMBL" id="AHC15126.1"/>
    </source>
</evidence>
<dbReference type="OrthoDB" id="9781505at2"/>
<gene>
    <name evidence="2" type="ORF">L21SP2_1747</name>
</gene>
<name>V5WIY4_9SPIO</name>
<dbReference type="CDD" id="cd00077">
    <property type="entry name" value="HDc"/>
    <property type="match status" value="1"/>
</dbReference>
<dbReference type="InterPro" id="IPR003607">
    <property type="entry name" value="HD/PDEase_dom"/>
</dbReference>
<sequence>MKEISVDSLEAGMKFTEPLYMDADNIIVPGKVPLKEKDIQRLKRWKINVVQTEGEIISEEEDEPKGFQGMIQMAFTSPSQKEVTKYYSRYTQKYAEFMNDIEARTPPDSIDIKDLIDKIMELLHEHKEDVIQYILYGKQGESNSAENAVNATILSILIGQEMNLVSHKIHQLAASALLRDCGMLRIPDEIRNKKGKLSSDELQQIRTHPVHSYRIITKEIGFSEDVGIPAMQHQERWDGHGYPKNLKGNAISLHARIISVADAFEAMVSERPHRNAMIGYTAMRTILSDNGRRFDPDILKIFIRTLGIYPIGSIVLLNNSCIGRVVKHKPDAPLRPRIKVMIDEEGTTHFQDDGEIIDLAESTKIFIAKAVDPKTVQEKS</sequence>